<reference evidence="1 2" key="1">
    <citation type="submission" date="2018-12" db="EMBL/GenBank/DDBJ databases">
        <title>Corynebacterium sanguinis sp. nov., a clinically-associated and environmental corynebacterium.</title>
        <authorList>
            <person name="Gonzales-Siles L."/>
            <person name="Jaen-Luchoro D."/>
            <person name="Cardew S."/>
            <person name="Inganas E."/>
            <person name="Ohlen M."/>
            <person name="Jensie-Markopolous S."/>
            <person name="Pinyeiro-Iglesias B."/>
            <person name="Molin K."/>
            <person name="Skovbjerg S."/>
            <person name="Svensson-Stadler L."/>
            <person name="Funke G."/>
            <person name="Moore E.R.B."/>
        </authorList>
    </citation>
    <scope>NUCLEOTIDE SEQUENCE [LARGE SCALE GENOMIC DNA]</scope>
    <source>
        <strain evidence="1 2">58734</strain>
    </source>
</reference>
<dbReference type="InterPro" id="IPR021660">
    <property type="entry name" value="DUF3253"/>
</dbReference>
<dbReference type="InterPro" id="IPR036388">
    <property type="entry name" value="WH-like_DNA-bd_sf"/>
</dbReference>
<evidence type="ECO:0000313" key="2">
    <source>
        <dbReference type="Proteomes" id="UP000336646"/>
    </source>
</evidence>
<accession>A0A6C1U401</accession>
<dbReference type="AlphaFoldDB" id="A0A6C1U401"/>
<dbReference type="Pfam" id="PF11625">
    <property type="entry name" value="DUF3253"/>
    <property type="match status" value="1"/>
</dbReference>
<dbReference type="InterPro" id="IPR036390">
    <property type="entry name" value="WH_DNA-bd_sf"/>
</dbReference>
<name>A0A6C1U401_9CORY</name>
<protein>
    <submittedName>
        <fullName evidence="1">DUF3253 domain-containing protein</fullName>
    </submittedName>
</protein>
<dbReference type="SUPFAM" id="SSF46785">
    <property type="entry name" value="Winged helix' DNA-binding domain"/>
    <property type="match status" value="1"/>
</dbReference>
<gene>
    <name evidence="1" type="ORF">EKI59_00660</name>
</gene>
<evidence type="ECO:0000313" key="1">
    <source>
        <dbReference type="EMBL" id="TVS30331.1"/>
    </source>
</evidence>
<dbReference type="Proteomes" id="UP000336646">
    <property type="component" value="Unassembled WGS sequence"/>
</dbReference>
<dbReference type="RefSeq" id="WP_144772392.1">
    <property type="nucleotide sequence ID" value="NZ_RXIR01000001.1"/>
</dbReference>
<proteinExistence type="predicted"/>
<comment type="caution">
    <text evidence="1">The sequence shown here is derived from an EMBL/GenBank/DDBJ whole genome shotgun (WGS) entry which is preliminary data.</text>
</comment>
<sequence length="90" mass="9500">MVSAEHLREAIVDKLAARAPESSICPSEVARELGDDSWRVVMPAVRAAAAQLALRGVVVATQGDTVVQADAAKGTIRIRRGPQWSTPVAP</sequence>
<dbReference type="Gene3D" id="1.10.10.10">
    <property type="entry name" value="Winged helix-like DNA-binding domain superfamily/Winged helix DNA-binding domain"/>
    <property type="match status" value="1"/>
</dbReference>
<dbReference type="EMBL" id="RXIR01000001">
    <property type="protein sequence ID" value="TVS30331.1"/>
    <property type="molecule type" value="Genomic_DNA"/>
</dbReference>
<dbReference type="OrthoDB" id="34459at2"/>
<organism evidence="1 2">
    <name type="scientific">Corynebacterium sanguinis</name>
    <dbReference type="NCBI Taxonomy" id="2594913"/>
    <lineage>
        <taxon>Bacteria</taxon>
        <taxon>Bacillati</taxon>
        <taxon>Actinomycetota</taxon>
        <taxon>Actinomycetes</taxon>
        <taxon>Mycobacteriales</taxon>
        <taxon>Corynebacteriaceae</taxon>
        <taxon>Corynebacterium</taxon>
    </lineage>
</organism>